<reference evidence="6 7" key="1">
    <citation type="journal article" date="2015" name="Genome Announc.">
        <title>Expanding the biotechnology potential of lactobacilli through comparative genomics of 213 strains and associated genera.</title>
        <authorList>
            <person name="Sun Z."/>
            <person name="Harris H.M."/>
            <person name="McCann A."/>
            <person name="Guo C."/>
            <person name="Argimon S."/>
            <person name="Zhang W."/>
            <person name="Yang X."/>
            <person name="Jeffery I.B."/>
            <person name="Cooney J.C."/>
            <person name="Kagawa T.F."/>
            <person name="Liu W."/>
            <person name="Song Y."/>
            <person name="Salvetti E."/>
            <person name="Wrobel A."/>
            <person name="Rasinkangas P."/>
            <person name="Parkhill J."/>
            <person name="Rea M.C."/>
            <person name="O'Sullivan O."/>
            <person name="Ritari J."/>
            <person name="Douillard F.P."/>
            <person name="Paul Ross R."/>
            <person name="Yang R."/>
            <person name="Briner A.E."/>
            <person name="Felis G.E."/>
            <person name="de Vos W.M."/>
            <person name="Barrangou R."/>
            <person name="Klaenhammer T.R."/>
            <person name="Caufield P.W."/>
            <person name="Cui Y."/>
            <person name="Zhang H."/>
            <person name="O'Toole P.W."/>
        </authorList>
    </citation>
    <scope>NUCLEOTIDE SEQUENCE [LARGE SCALE GENOMIC DNA]</scope>
    <source>
        <strain evidence="6 7">DSM 20314</strain>
    </source>
</reference>
<evidence type="ECO:0000256" key="2">
    <source>
        <dbReference type="ARBA" id="ARBA00008814"/>
    </source>
</evidence>
<dbReference type="PANTHER" id="PTHR30532:SF1">
    <property type="entry name" value="IRON(3+)-HYDROXAMATE-BINDING PROTEIN FHUD"/>
    <property type="match status" value="1"/>
</dbReference>
<comment type="subcellular location">
    <subcellularLocation>
        <location evidence="1">Cell envelope</location>
    </subcellularLocation>
</comment>
<gene>
    <name evidence="6" type="ORF">FD24_GL001936</name>
</gene>
<evidence type="ECO:0000313" key="7">
    <source>
        <dbReference type="Proteomes" id="UP000051020"/>
    </source>
</evidence>
<dbReference type="SUPFAM" id="SSF53807">
    <property type="entry name" value="Helical backbone' metal receptor"/>
    <property type="match status" value="1"/>
</dbReference>
<dbReference type="PROSITE" id="PS50983">
    <property type="entry name" value="FE_B12_PBP"/>
    <property type="match status" value="1"/>
</dbReference>
<keyword evidence="3" id="KW-0813">Transport</keyword>
<evidence type="ECO:0000313" key="6">
    <source>
        <dbReference type="EMBL" id="KRK22154.1"/>
    </source>
</evidence>
<dbReference type="Proteomes" id="UP000051020">
    <property type="component" value="Unassembled WGS sequence"/>
</dbReference>
<dbReference type="EMBL" id="AZCU01000026">
    <property type="protein sequence ID" value="KRK22154.1"/>
    <property type="molecule type" value="Genomic_DNA"/>
</dbReference>
<keyword evidence="4" id="KW-0732">Signal</keyword>
<dbReference type="InterPro" id="IPR002491">
    <property type="entry name" value="ABC_transptr_periplasmic_BD"/>
</dbReference>
<name>A0A837R4C1_LACPE</name>
<dbReference type="AlphaFoldDB" id="A0A837R4C1"/>
<comment type="similarity">
    <text evidence="2">Belongs to the bacterial solute-binding protein 8 family.</text>
</comment>
<comment type="caution">
    <text evidence="6">The sequence shown here is derived from an EMBL/GenBank/DDBJ whole genome shotgun (WGS) entry which is preliminary data.</text>
</comment>
<evidence type="ECO:0000256" key="3">
    <source>
        <dbReference type="ARBA" id="ARBA00022448"/>
    </source>
</evidence>
<evidence type="ECO:0000256" key="1">
    <source>
        <dbReference type="ARBA" id="ARBA00004196"/>
    </source>
</evidence>
<evidence type="ECO:0000256" key="4">
    <source>
        <dbReference type="ARBA" id="ARBA00022729"/>
    </source>
</evidence>
<organism evidence="6 7">
    <name type="scientific">Lactiplantibacillus pentosus DSM 20314</name>
    <dbReference type="NCBI Taxonomy" id="1423791"/>
    <lineage>
        <taxon>Bacteria</taxon>
        <taxon>Bacillati</taxon>
        <taxon>Bacillota</taxon>
        <taxon>Bacilli</taxon>
        <taxon>Lactobacillales</taxon>
        <taxon>Lactobacillaceae</taxon>
        <taxon>Lactiplantibacillus</taxon>
    </lineage>
</organism>
<dbReference type="InterPro" id="IPR051313">
    <property type="entry name" value="Bact_iron-sidero_bind"/>
</dbReference>
<dbReference type="PANTHER" id="PTHR30532">
    <property type="entry name" value="IRON III DICITRATE-BINDING PERIPLASMIC PROTEIN"/>
    <property type="match status" value="1"/>
</dbReference>
<dbReference type="GO" id="GO:0030288">
    <property type="term" value="C:outer membrane-bounded periplasmic space"/>
    <property type="evidence" value="ECO:0007669"/>
    <property type="project" value="TreeGrafter"/>
</dbReference>
<feature type="domain" description="Fe/B12 periplasmic-binding" evidence="5">
    <location>
        <begin position="75"/>
        <end position="333"/>
    </location>
</feature>
<evidence type="ECO:0000259" key="5">
    <source>
        <dbReference type="PROSITE" id="PS50983"/>
    </source>
</evidence>
<dbReference type="Pfam" id="PF01497">
    <property type="entry name" value="Peripla_BP_2"/>
    <property type="match status" value="1"/>
</dbReference>
<protein>
    <submittedName>
        <fullName evidence="6">Ferrichrome abc superfamily atp binding cassette transporter, binding protein</fullName>
    </submittedName>
</protein>
<accession>A0A837R4C1</accession>
<dbReference type="Gene3D" id="3.40.50.1980">
    <property type="entry name" value="Nitrogenase molybdenum iron protein domain"/>
    <property type="match status" value="2"/>
</dbReference>
<sequence>MFLLTIDSVFTNNLSNDGKVAMRLVKRWQGIKLGLVVGLACSLLLGACGTTKQTSSTTVTRTDYLKHKVKVPKHPKRVIGSYLEDDLVALGIKPVVQWSVKNGSGTQEYLKKSLKGVPLIDYSLPYEAVTKAKPDLILMGTSSAVANGKYAQYSKIAPTYVVKNGTNVTWRQTFLDVAKAVNRQAKAKKVLAKYDQKVATTRKALKKSGQHKVAVLWVTNNTAYMVNDSSASGALLYGDLKLGEPSLVKQVSKSATADWSAVSLEKLVKLDADDIFLVNSQKGAALFKDPLWKNIKAVKNKHLYQYGDSSSWQYSGPIAYSQMIDMVKKDLLK</sequence>
<dbReference type="GO" id="GO:1901678">
    <property type="term" value="P:iron coordination entity transport"/>
    <property type="evidence" value="ECO:0007669"/>
    <property type="project" value="UniProtKB-ARBA"/>
</dbReference>
<proteinExistence type="inferred from homology"/>